<protein>
    <recommendedName>
        <fullName evidence="11">PA domain-containing protein</fullName>
    </recommendedName>
</protein>
<proteinExistence type="inferred from homology"/>
<evidence type="ECO:0000256" key="10">
    <source>
        <dbReference type="SAM" id="SignalP"/>
    </source>
</evidence>
<keyword evidence="13" id="KW-1185">Reference proteome</keyword>
<reference evidence="12" key="3">
    <citation type="submission" date="2023-05" db="EMBL/GenBank/DDBJ databases">
        <authorList>
            <person name="Smith C.H."/>
        </authorList>
    </citation>
    <scope>NUCLEOTIDE SEQUENCE</scope>
    <source>
        <strain evidence="12">CHS0354</strain>
        <tissue evidence="12">Mantle</tissue>
    </source>
</reference>
<keyword evidence="7 9" id="KW-0472">Membrane</keyword>
<feature type="region of interest" description="Disordered" evidence="8">
    <location>
        <begin position="519"/>
        <end position="560"/>
    </location>
</feature>
<name>A0AAE0RPU4_9BIVA</name>
<feature type="transmembrane region" description="Helical" evidence="9">
    <location>
        <begin position="310"/>
        <end position="328"/>
    </location>
</feature>
<keyword evidence="4" id="KW-0967">Endosome</keyword>
<dbReference type="GO" id="GO:0005765">
    <property type="term" value="C:lysosomal membrane"/>
    <property type="evidence" value="ECO:0007669"/>
    <property type="project" value="TreeGrafter"/>
</dbReference>
<dbReference type="PANTHER" id="PTHR12174:SF103">
    <property type="entry name" value="INTRAMEMBRANE PROTEASE (IMPAS) FAMILY"/>
    <property type="match status" value="1"/>
</dbReference>
<dbReference type="InterPro" id="IPR006639">
    <property type="entry name" value="Preselin/SPP"/>
</dbReference>
<keyword evidence="5" id="KW-0378">Hydrolase</keyword>
<feature type="chain" id="PRO_5041921447" description="PA domain-containing protein" evidence="10">
    <location>
        <begin position="20"/>
        <end position="560"/>
    </location>
</feature>
<dbReference type="InterPro" id="IPR007369">
    <property type="entry name" value="Peptidase_A22B_SPP"/>
</dbReference>
<sequence length="560" mass="62114">MVTFIYFFGLSFVVSQVAGDYGVVSARRKLDGSPWTNFYCISFNKRFRDLPSTTADHVVPRPLLDLSNVTGCHEQDFAHVNATGTVVAVNRGQCNFTDKARLAQKSGAVGILICSQDSLFTPAAVNQTTDFAEINITVAIIMWSSFTQIQKLGSLIEVILFVPVLETRFDPNMIIIFLIAVSCVVFGGYWSGITQLDKRKRRVRAGHRGKGGDRGSKTDTDSEEGEEEDDEDSVEISLPAIAIFFVLVCTFIVLLYFFYDYLVYVVIGLFVIAGSSGLYYCLKPIFNRMIPVTCRVPPNKVPCFRSRPDAKNLLLFGVCLAVGIFWAVQRKAEYAWILQNILGYTFCINMLRTVHLPSLKICTILLILLFVYDVFFVFITPLFTSSGDSVMVDVATGDKSHTGEKLPMVFQVPRLTKDAVNACPQQYSLLGFGDIVVPGLLAGYSHAFDLTVKSSRVYFIGVCIAYAVGLVITFVALAVLKTGQPALLYLVPCTLLTIFLIGWKRREVKQLWNGKATCPKKDDDHTQDVEKATSESAASVKSEVSSNSSTENENRTLLRR</sequence>
<feature type="transmembrane region" description="Helical" evidence="9">
    <location>
        <begin position="173"/>
        <end position="192"/>
    </location>
</feature>
<dbReference type="InterPro" id="IPR046450">
    <property type="entry name" value="PA_dom_sf"/>
</dbReference>
<dbReference type="Proteomes" id="UP001195483">
    <property type="component" value="Unassembled WGS sequence"/>
</dbReference>
<feature type="domain" description="PA" evidence="11">
    <location>
        <begin position="68"/>
        <end position="140"/>
    </location>
</feature>
<gene>
    <name evidence="12" type="ORF">CHS0354_008456</name>
</gene>
<dbReference type="GO" id="GO:0033619">
    <property type="term" value="P:membrane protein proteolysis"/>
    <property type="evidence" value="ECO:0007669"/>
    <property type="project" value="TreeGrafter"/>
</dbReference>
<feature type="compositionally biased region" description="Acidic residues" evidence="8">
    <location>
        <begin position="221"/>
        <end position="231"/>
    </location>
</feature>
<reference evidence="12" key="1">
    <citation type="journal article" date="2021" name="Genome Biol. Evol.">
        <title>A High-Quality Reference Genome for a Parasitic Bivalve with Doubly Uniparental Inheritance (Bivalvia: Unionida).</title>
        <authorList>
            <person name="Smith C.H."/>
        </authorList>
    </citation>
    <scope>NUCLEOTIDE SEQUENCE</scope>
    <source>
        <strain evidence="12">CHS0354</strain>
    </source>
</reference>
<feature type="signal peptide" evidence="10">
    <location>
        <begin position="1"/>
        <end position="19"/>
    </location>
</feature>
<dbReference type="GO" id="GO:0098553">
    <property type="term" value="C:lumenal side of endoplasmic reticulum membrane"/>
    <property type="evidence" value="ECO:0007669"/>
    <property type="project" value="TreeGrafter"/>
</dbReference>
<feature type="transmembrane region" description="Helical" evidence="9">
    <location>
        <begin position="457"/>
        <end position="480"/>
    </location>
</feature>
<feature type="compositionally biased region" description="Basic and acidic residues" evidence="8">
    <location>
        <begin position="210"/>
        <end position="220"/>
    </location>
</feature>
<reference evidence="12" key="2">
    <citation type="journal article" date="2021" name="Genome Biol. Evol.">
        <title>Developing a high-quality reference genome for a parasitic bivalve with doubly uniparental inheritance (Bivalvia: Unionida).</title>
        <authorList>
            <person name="Smith C.H."/>
        </authorList>
    </citation>
    <scope>NUCLEOTIDE SEQUENCE</scope>
    <source>
        <strain evidence="12">CHS0354</strain>
        <tissue evidence="12">Mantle</tissue>
    </source>
</reference>
<evidence type="ECO:0000256" key="7">
    <source>
        <dbReference type="ARBA" id="ARBA00023136"/>
    </source>
</evidence>
<feature type="transmembrane region" description="Helical" evidence="9">
    <location>
        <begin position="236"/>
        <end position="257"/>
    </location>
</feature>
<feature type="transmembrane region" description="Helical" evidence="9">
    <location>
        <begin position="486"/>
        <end position="503"/>
    </location>
</feature>
<evidence type="ECO:0000256" key="2">
    <source>
        <dbReference type="ARBA" id="ARBA00006859"/>
    </source>
</evidence>
<feature type="region of interest" description="Disordered" evidence="8">
    <location>
        <begin position="204"/>
        <end position="231"/>
    </location>
</feature>
<comment type="similarity">
    <text evidence="2">Belongs to the peptidase A22B family.</text>
</comment>
<evidence type="ECO:0000256" key="6">
    <source>
        <dbReference type="ARBA" id="ARBA00022989"/>
    </source>
</evidence>
<evidence type="ECO:0000256" key="1">
    <source>
        <dbReference type="ARBA" id="ARBA00004337"/>
    </source>
</evidence>
<comment type="caution">
    <text evidence="12">The sequence shown here is derived from an EMBL/GenBank/DDBJ whole genome shotgun (WGS) entry which is preliminary data.</text>
</comment>
<evidence type="ECO:0000256" key="4">
    <source>
        <dbReference type="ARBA" id="ARBA00022753"/>
    </source>
</evidence>
<keyword evidence="10" id="KW-0732">Signal</keyword>
<feature type="compositionally biased region" description="Basic and acidic residues" evidence="8">
    <location>
        <begin position="519"/>
        <end position="533"/>
    </location>
</feature>
<comment type="subcellular location">
    <subcellularLocation>
        <location evidence="1">Endosome membrane</location>
        <topology evidence="1">Multi-pass membrane protein</topology>
    </subcellularLocation>
</comment>
<keyword evidence="6 9" id="KW-1133">Transmembrane helix</keyword>
<evidence type="ECO:0000256" key="8">
    <source>
        <dbReference type="SAM" id="MobiDB-lite"/>
    </source>
</evidence>
<dbReference type="GO" id="GO:0030660">
    <property type="term" value="C:Golgi-associated vesicle membrane"/>
    <property type="evidence" value="ECO:0007669"/>
    <property type="project" value="TreeGrafter"/>
</dbReference>
<evidence type="ECO:0000256" key="5">
    <source>
        <dbReference type="ARBA" id="ARBA00022801"/>
    </source>
</evidence>
<feature type="transmembrane region" description="Helical" evidence="9">
    <location>
        <begin position="334"/>
        <end position="351"/>
    </location>
</feature>
<dbReference type="InterPro" id="IPR003137">
    <property type="entry name" value="PA_domain"/>
</dbReference>
<dbReference type="Pfam" id="PF02225">
    <property type="entry name" value="PA"/>
    <property type="match status" value="1"/>
</dbReference>
<evidence type="ECO:0000313" key="12">
    <source>
        <dbReference type="EMBL" id="KAK3577359.1"/>
    </source>
</evidence>
<dbReference type="PANTHER" id="PTHR12174">
    <property type="entry name" value="SIGNAL PEPTIDE PEPTIDASE"/>
    <property type="match status" value="1"/>
</dbReference>
<feature type="compositionally biased region" description="Low complexity" evidence="8">
    <location>
        <begin position="534"/>
        <end position="551"/>
    </location>
</feature>
<dbReference type="SUPFAM" id="SSF52025">
    <property type="entry name" value="PA domain"/>
    <property type="match status" value="1"/>
</dbReference>
<dbReference type="SMART" id="SM00730">
    <property type="entry name" value="PSN"/>
    <property type="match status" value="1"/>
</dbReference>
<dbReference type="GO" id="GO:0098554">
    <property type="term" value="C:cytoplasmic side of endoplasmic reticulum membrane"/>
    <property type="evidence" value="ECO:0007669"/>
    <property type="project" value="TreeGrafter"/>
</dbReference>
<dbReference type="GO" id="GO:0042500">
    <property type="term" value="F:aspartic endopeptidase activity, intramembrane cleaving"/>
    <property type="evidence" value="ECO:0007669"/>
    <property type="project" value="InterPro"/>
</dbReference>
<evidence type="ECO:0000256" key="3">
    <source>
        <dbReference type="ARBA" id="ARBA00022692"/>
    </source>
</evidence>
<dbReference type="GO" id="GO:0010008">
    <property type="term" value="C:endosome membrane"/>
    <property type="evidence" value="ECO:0007669"/>
    <property type="project" value="UniProtKB-SubCell"/>
</dbReference>
<accession>A0AAE0RPU4</accession>
<organism evidence="12 13">
    <name type="scientific">Potamilus streckersoni</name>
    <dbReference type="NCBI Taxonomy" id="2493646"/>
    <lineage>
        <taxon>Eukaryota</taxon>
        <taxon>Metazoa</taxon>
        <taxon>Spiralia</taxon>
        <taxon>Lophotrochozoa</taxon>
        <taxon>Mollusca</taxon>
        <taxon>Bivalvia</taxon>
        <taxon>Autobranchia</taxon>
        <taxon>Heteroconchia</taxon>
        <taxon>Palaeoheterodonta</taxon>
        <taxon>Unionida</taxon>
        <taxon>Unionoidea</taxon>
        <taxon>Unionidae</taxon>
        <taxon>Ambleminae</taxon>
        <taxon>Lampsilini</taxon>
        <taxon>Potamilus</taxon>
    </lineage>
</organism>
<dbReference type="AlphaFoldDB" id="A0AAE0RPU4"/>
<dbReference type="Gene3D" id="3.50.30.30">
    <property type="match status" value="1"/>
</dbReference>
<keyword evidence="3 9" id="KW-0812">Transmembrane</keyword>
<dbReference type="Pfam" id="PF04258">
    <property type="entry name" value="Peptidase_A22B"/>
    <property type="match status" value="1"/>
</dbReference>
<evidence type="ECO:0000256" key="9">
    <source>
        <dbReference type="SAM" id="Phobius"/>
    </source>
</evidence>
<feature type="transmembrane region" description="Helical" evidence="9">
    <location>
        <begin position="363"/>
        <end position="383"/>
    </location>
</feature>
<feature type="transmembrane region" description="Helical" evidence="9">
    <location>
        <begin position="263"/>
        <end position="282"/>
    </location>
</feature>
<evidence type="ECO:0000313" key="13">
    <source>
        <dbReference type="Proteomes" id="UP001195483"/>
    </source>
</evidence>
<dbReference type="EMBL" id="JAEAOA010000557">
    <property type="protein sequence ID" value="KAK3577359.1"/>
    <property type="molecule type" value="Genomic_DNA"/>
</dbReference>
<feature type="transmembrane region" description="Helical" evidence="9">
    <location>
        <begin position="427"/>
        <end position="445"/>
    </location>
</feature>
<evidence type="ECO:0000259" key="11">
    <source>
        <dbReference type="Pfam" id="PF02225"/>
    </source>
</evidence>